<evidence type="ECO:0000313" key="3">
    <source>
        <dbReference type="Proteomes" id="UP000215902"/>
    </source>
</evidence>
<gene>
    <name evidence="2" type="ORF">BOX15_Mlig026414g1</name>
</gene>
<keyword evidence="1" id="KW-0732">Signal</keyword>
<comment type="caution">
    <text evidence="2">The sequence shown here is derived from an EMBL/GenBank/DDBJ whole genome shotgun (WGS) entry which is preliminary data.</text>
</comment>
<dbReference type="PROSITE" id="PS51257">
    <property type="entry name" value="PROKAR_LIPOPROTEIN"/>
    <property type="match status" value="1"/>
</dbReference>
<evidence type="ECO:0000313" key="2">
    <source>
        <dbReference type="EMBL" id="PAA85982.1"/>
    </source>
</evidence>
<dbReference type="EMBL" id="NIVC01000299">
    <property type="protein sequence ID" value="PAA85982.1"/>
    <property type="molecule type" value="Genomic_DNA"/>
</dbReference>
<feature type="signal peptide" evidence="1">
    <location>
        <begin position="1"/>
        <end position="22"/>
    </location>
</feature>
<dbReference type="AlphaFoldDB" id="A0A267GL20"/>
<name>A0A267GL20_9PLAT</name>
<accession>A0A267GL20</accession>
<organism evidence="2 3">
    <name type="scientific">Macrostomum lignano</name>
    <dbReference type="NCBI Taxonomy" id="282301"/>
    <lineage>
        <taxon>Eukaryota</taxon>
        <taxon>Metazoa</taxon>
        <taxon>Spiralia</taxon>
        <taxon>Lophotrochozoa</taxon>
        <taxon>Platyhelminthes</taxon>
        <taxon>Rhabditophora</taxon>
        <taxon>Macrostomorpha</taxon>
        <taxon>Macrostomida</taxon>
        <taxon>Macrostomidae</taxon>
        <taxon>Macrostomum</taxon>
    </lineage>
</organism>
<feature type="chain" id="PRO_5012221757" evidence="1">
    <location>
        <begin position="23"/>
        <end position="69"/>
    </location>
</feature>
<reference evidence="2 3" key="1">
    <citation type="submission" date="2017-06" db="EMBL/GenBank/DDBJ databases">
        <title>A platform for efficient transgenesis in Macrostomum lignano, a flatworm model organism for stem cell research.</title>
        <authorList>
            <person name="Berezikov E."/>
        </authorList>
    </citation>
    <scope>NUCLEOTIDE SEQUENCE [LARGE SCALE GENOMIC DNA]</scope>
    <source>
        <strain evidence="2">DV1</strain>
        <tissue evidence="2">Whole organism</tissue>
    </source>
</reference>
<sequence length="69" mass="7673">MKSDFLLVAVILVLSFLGSTSGCTGRRDAGSSVPKCKKLKSKEFCIFDNECCSDRCLPYTRLKPYRGCE</sequence>
<proteinExistence type="predicted"/>
<dbReference type="Proteomes" id="UP000215902">
    <property type="component" value="Unassembled WGS sequence"/>
</dbReference>
<evidence type="ECO:0000256" key="1">
    <source>
        <dbReference type="SAM" id="SignalP"/>
    </source>
</evidence>
<protein>
    <submittedName>
        <fullName evidence="2">Uncharacterized protein</fullName>
    </submittedName>
</protein>
<keyword evidence="3" id="KW-1185">Reference proteome</keyword>